<dbReference type="Proteomes" id="UP000465112">
    <property type="component" value="Chromosome 7"/>
</dbReference>
<gene>
    <name evidence="1" type="ORF">PFLUV_G00092440</name>
</gene>
<dbReference type="PANTHER" id="PTHR31751">
    <property type="entry name" value="SI:CH211-108C17.2-RELATED-RELATED"/>
    <property type="match status" value="1"/>
</dbReference>
<accession>A0A6A5FFI0</accession>
<name>A0A6A5FFI0_PERFL</name>
<dbReference type="EMBL" id="VHII01000007">
    <property type="protein sequence ID" value="KAF1388644.1"/>
    <property type="molecule type" value="Genomic_DNA"/>
</dbReference>
<dbReference type="PANTHER" id="PTHR31751:SF7">
    <property type="entry name" value="THAP-TYPE DOMAIN-CONTAINING PROTEIN"/>
    <property type="match status" value="1"/>
</dbReference>
<protein>
    <submittedName>
        <fullName evidence="1">Uncharacterized protein</fullName>
    </submittedName>
</protein>
<proteinExistence type="predicted"/>
<dbReference type="AlphaFoldDB" id="A0A6A5FFI0"/>
<evidence type="ECO:0000313" key="2">
    <source>
        <dbReference type="Proteomes" id="UP000465112"/>
    </source>
</evidence>
<sequence length="459" mass="51575">MGGALKGAQVIENLPTIGIAETVHDLPAPQVPSDEPPSLELPSLPGSQKVLSEDDIVGVRAAVLYELVTFLILPVDRCTGVLRTGLVCDSLAPFPTNITIRGTAMSVEWALWIGVLHHVCNNHTWETGSCQHDHLEDTQGKQWIERDSKSHKALVDIVLNKRWQKDVHKYLRFRSTAHLESFQNHILMYASKRQAFNPRAYDSRVVLAALDYNFHRERPTYRTAEGQQVLRKKYNKNARRYSLYAVKCEKSYGYIPELQARILKGRVTSGVGMLRRRTLHPDDPRRLGVVPPIPPPPTSELITLIQAVLCEMWKEAHTVGRVLSTAFPLSVRRHVSAVVTGTPSCSCGPGIFPVIGRSSAYISSNHLPPSVCWRILEFCSSSSDFLHVRFLHFYIFGFLYSFNSAINMKMSVFARVLLISAVVISVDGETPADKFKRQHINKDMDPKRCDTGEKNPSKQ</sequence>
<organism evidence="1 2">
    <name type="scientific">Perca fluviatilis</name>
    <name type="common">European perch</name>
    <dbReference type="NCBI Taxonomy" id="8168"/>
    <lineage>
        <taxon>Eukaryota</taxon>
        <taxon>Metazoa</taxon>
        <taxon>Chordata</taxon>
        <taxon>Craniata</taxon>
        <taxon>Vertebrata</taxon>
        <taxon>Euteleostomi</taxon>
        <taxon>Actinopterygii</taxon>
        <taxon>Neopterygii</taxon>
        <taxon>Teleostei</taxon>
        <taxon>Neoteleostei</taxon>
        <taxon>Acanthomorphata</taxon>
        <taxon>Eupercaria</taxon>
        <taxon>Perciformes</taxon>
        <taxon>Percoidei</taxon>
        <taxon>Percidae</taxon>
        <taxon>Percinae</taxon>
        <taxon>Perca</taxon>
    </lineage>
</organism>
<evidence type="ECO:0000313" key="1">
    <source>
        <dbReference type="EMBL" id="KAF1388644.1"/>
    </source>
</evidence>
<comment type="caution">
    <text evidence="1">The sequence shown here is derived from an EMBL/GenBank/DDBJ whole genome shotgun (WGS) entry which is preliminary data.</text>
</comment>
<keyword evidence="2" id="KW-1185">Reference proteome</keyword>
<reference evidence="1 2" key="1">
    <citation type="submission" date="2019-06" db="EMBL/GenBank/DDBJ databases">
        <title>A chromosome-scale genome assembly of the European perch, Perca fluviatilis.</title>
        <authorList>
            <person name="Roques C."/>
            <person name="Zahm M."/>
            <person name="Cabau C."/>
            <person name="Klopp C."/>
            <person name="Bouchez O."/>
            <person name="Donnadieu C."/>
            <person name="Kuhl H."/>
            <person name="Gislard M."/>
            <person name="Guendouz S."/>
            <person name="Journot L."/>
            <person name="Haffray P."/>
            <person name="Bestin A."/>
            <person name="Morvezen R."/>
            <person name="Feron R."/>
            <person name="Wen M."/>
            <person name="Jouanno E."/>
            <person name="Herpin A."/>
            <person name="Schartl M."/>
            <person name="Postlethwait J."/>
            <person name="Schaerlinger B."/>
            <person name="Chardard D."/>
            <person name="Lecocq T."/>
            <person name="Poncet C."/>
            <person name="Jaffrelo L."/>
            <person name="Lampietro C."/>
            <person name="Guiguen Y."/>
        </authorList>
    </citation>
    <scope>NUCLEOTIDE SEQUENCE [LARGE SCALE GENOMIC DNA]</scope>
    <source>
        <tissue evidence="1">Blood</tissue>
    </source>
</reference>